<sequence>MHGCISDPLSLVLTEDDYTRFASDHKYLSAKLLTYFIEHPLLFVGYNAEDPNVKMVLYDVHRMLKDNFELVPNMYLLEWDPLISESSYPVRDKVLSVADGVNIRIKSISASSFGWVFKAFGVAGNLEKVDTKLLRALMARAVGLIRSDAPKRTVEIDFQTLEHAVESGESFAKLFGLTTISDPSQVNLNYRYTLTGVAEQLGYGYWSRAHDLVRELSKQTGFDMKATDNVYHITMKTGNAAGSKTNKYSQNDLPPSS</sequence>
<dbReference type="AlphaFoldDB" id="A0AAQ0YNU3"/>
<organism evidence="1 2">
    <name type="scientific">Xanthomonas perforans</name>
    <dbReference type="NCBI Taxonomy" id="442694"/>
    <lineage>
        <taxon>Bacteria</taxon>
        <taxon>Pseudomonadati</taxon>
        <taxon>Pseudomonadota</taxon>
        <taxon>Gammaproteobacteria</taxon>
        <taxon>Lysobacterales</taxon>
        <taxon>Lysobacteraceae</taxon>
        <taxon>Xanthomonas</taxon>
    </lineage>
</organism>
<evidence type="ECO:0000313" key="2">
    <source>
        <dbReference type="Proteomes" id="UP000289372"/>
    </source>
</evidence>
<evidence type="ECO:0000313" key="1">
    <source>
        <dbReference type="EMBL" id="RXD53296.1"/>
    </source>
</evidence>
<protein>
    <submittedName>
        <fullName evidence="1">SIR2 family protein</fullName>
    </submittedName>
</protein>
<proteinExistence type="predicted"/>
<dbReference type="Proteomes" id="UP000289372">
    <property type="component" value="Unassembled WGS sequence"/>
</dbReference>
<reference evidence="1 2" key="1">
    <citation type="submission" date="2018-02" db="EMBL/GenBank/DDBJ databases">
        <title>Characterization of Xanthomonas diversity in transplant houses and field plants.</title>
        <authorList>
            <person name="Abrahamian P."/>
            <person name="Timilsina S."/>
            <person name="Minsavage G.V."/>
            <person name="Goss E.M."/>
            <person name="Jones J.B."/>
            <person name="Vallad G.E."/>
        </authorList>
    </citation>
    <scope>NUCLEOTIDE SEQUENCE [LARGE SCALE GENOMIC DNA]</scope>
    <source>
        <strain evidence="1 2">GEV2132</strain>
    </source>
</reference>
<name>A0AAQ0YNU3_XANPE</name>
<accession>A0AAQ0YNU3</accession>
<comment type="caution">
    <text evidence="1">The sequence shown here is derived from an EMBL/GenBank/DDBJ whole genome shotgun (WGS) entry which is preliminary data.</text>
</comment>
<feature type="non-terminal residue" evidence="1">
    <location>
        <position position="257"/>
    </location>
</feature>
<gene>
    <name evidence="1" type="ORF">DB769_12840</name>
</gene>
<dbReference type="Pfam" id="PF13289">
    <property type="entry name" value="SIR2_2"/>
    <property type="match status" value="1"/>
</dbReference>
<dbReference type="EMBL" id="PUUL01000069">
    <property type="protein sequence ID" value="RXD53296.1"/>
    <property type="molecule type" value="Genomic_DNA"/>
</dbReference>